<dbReference type="Proteomes" id="UP001236663">
    <property type="component" value="Unassembled WGS sequence"/>
</dbReference>
<organism evidence="1 2">
    <name type="scientific">Cyclobacterium jeungdonense</name>
    <dbReference type="NCBI Taxonomy" id="708087"/>
    <lineage>
        <taxon>Bacteria</taxon>
        <taxon>Pseudomonadati</taxon>
        <taxon>Bacteroidota</taxon>
        <taxon>Cytophagia</taxon>
        <taxon>Cytophagales</taxon>
        <taxon>Cyclobacteriaceae</taxon>
        <taxon>Cyclobacterium</taxon>
    </lineage>
</organism>
<name>A0ABT8C3A3_9BACT</name>
<protein>
    <submittedName>
        <fullName evidence="1">Uncharacterized protein</fullName>
    </submittedName>
</protein>
<comment type="caution">
    <text evidence="1">The sequence shown here is derived from an EMBL/GenBank/DDBJ whole genome shotgun (WGS) entry which is preliminary data.</text>
</comment>
<evidence type="ECO:0000313" key="2">
    <source>
        <dbReference type="Proteomes" id="UP001236663"/>
    </source>
</evidence>
<reference evidence="2" key="1">
    <citation type="journal article" date="2019" name="Int. J. Syst. Evol. Microbiol.">
        <title>The Global Catalogue of Microorganisms (GCM) 10K type strain sequencing project: providing services to taxonomists for standard genome sequencing and annotation.</title>
        <authorList>
            <consortium name="The Broad Institute Genomics Platform"/>
            <consortium name="The Broad Institute Genome Sequencing Center for Infectious Disease"/>
            <person name="Wu L."/>
            <person name="Ma J."/>
        </authorList>
    </citation>
    <scope>NUCLEOTIDE SEQUENCE [LARGE SCALE GENOMIC DNA]</scope>
    <source>
        <strain evidence="2">CECT 7706</strain>
    </source>
</reference>
<accession>A0ABT8C3A3</accession>
<evidence type="ECO:0000313" key="1">
    <source>
        <dbReference type="EMBL" id="MDN3687244.1"/>
    </source>
</evidence>
<proteinExistence type="predicted"/>
<dbReference type="RefSeq" id="WP_163384126.1">
    <property type="nucleotide sequence ID" value="NZ_JAUFQS010000004.1"/>
</dbReference>
<dbReference type="EMBL" id="JAUFQS010000004">
    <property type="protein sequence ID" value="MDN3687244.1"/>
    <property type="molecule type" value="Genomic_DNA"/>
</dbReference>
<sequence>MKFEKISIQKFYRIGENYLELILIKYFFKKIKKAPLKGGKKCQKIVIYVVSIFSGRGEAYKKLGIKITQVHAKIVD</sequence>
<keyword evidence="2" id="KW-1185">Reference proteome</keyword>
<gene>
    <name evidence="1" type="ORF">QWZ15_05355</name>
</gene>